<dbReference type="Pfam" id="PF12852">
    <property type="entry name" value="Cupin_6"/>
    <property type="match status" value="1"/>
</dbReference>
<dbReference type="GO" id="GO:0003700">
    <property type="term" value="F:DNA-binding transcription factor activity"/>
    <property type="evidence" value="ECO:0007669"/>
    <property type="project" value="InterPro"/>
</dbReference>
<gene>
    <name evidence="6" type="ordered locus">H16_A1911</name>
</gene>
<dbReference type="GO" id="GO:0043565">
    <property type="term" value="F:sequence-specific DNA binding"/>
    <property type="evidence" value="ECO:0007669"/>
    <property type="project" value="InterPro"/>
</dbReference>
<dbReference type="eggNOG" id="COG2207">
    <property type="taxonomic scope" value="Bacteria"/>
</dbReference>
<dbReference type="InterPro" id="IPR018062">
    <property type="entry name" value="HTH_AraC-typ_CS"/>
</dbReference>
<dbReference type="KEGG" id="reh:H16_A1911"/>
<feature type="region of interest" description="Disordered" evidence="4">
    <location>
        <begin position="289"/>
        <end position="334"/>
    </location>
</feature>
<evidence type="ECO:0000256" key="3">
    <source>
        <dbReference type="ARBA" id="ARBA00023163"/>
    </source>
</evidence>
<evidence type="ECO:0000313" key="7">
    <source>
        <dbReference type="Proteomes" id="UP000008210"/>
    </source>
</evidence>
<dbReference type="PANTHER" id="PTHR46796">
    <property type="entry name" value="HTH-TYPE TRANSCRIPTIONAL ACTIVATOR RHAS-RELATED"/>
    <property type="match status" value="1"/>
</dbReference>
<evidence type="ECO:0000256" key="1">
    <source>
        <dbReference type="ARBA" id="ARBA00023015"/>
    </source>
</evidence>
<dbReference type="Gene3D" id="1.10.10.60">
    <property type="entry name" value="Homeodomain-like"/>
    <property type="match status" value="1"/>
</dbReference>
<dbReference type="PROSITE" id="PS00041">
    <property type="entry name" value="HTH_ARAC_FAMILY_1"/>
    <property type="match status" value="1"/>
</dbReference>
<dbReference type="InterPro" id="IPR032783">
    <property type="entry name" value="AraC_lig"/>
</dbReference>
<dbReference type="HOGENOM" id="CLU_000445_81_0_4"/>
<feature type="compositionally biased region" description="Gly residues" evidence="4">
    <location>
        <begin position="325"/>
        <end position="334"/>
    </location>
</feature>
<keyword evidence="2" id="KW-0238">DNA-binding</keyword>
<evidence type="ECO:0000256" key="2">
    <source>
        <dbReference type="ARBA" id="ARBA00023125"/>
    </source>
</evidence>
<dbReference type="PROSITE" id="PS01124">
    <property type="entry name" value="HTH_ARAC_FAMILY_2"/>
    <property type="match status" value="1"/>
</dbReference>
<organism evidence="6 7">
    <name type="scientific">Cupriavidus necator (strain ATCC 17699 / DSM 428 / KCTC 22496 / NCIMB 10442 / H16 / Stanier 337)</name>
    <name type="common">Ralstonia eutropha</name>
    <dbReference type="NCBI Taxonomy" id="381666"/>
    <lineage>
        <taxon>Bacteria</taxon>
        <taxon>Pseudomonadati</taxon>
        <taxon>Pseudomonadota</taxon>
        <taxon>Betaproteobacteria</taxon>
        <taxon>Burkholderiales</taxon>
        <taxon>Burkholderiaceae</taxon>
        <taxon>Cupriavidus</taxon>
    </lineage>
</organism>
<dbReference type="SUPFAM" id="SSF46689">
    <property type="entry name" value="Homeodomain-like"/>
    <property type="match status" value="2"/>
</dbReference>
<dbReference type="STRING" id="381666.H16_A1911"/>
<sequence length="334" mass="36340">MRKVLRTYQFVQTMPEPIDRLSALLERFRARAHLFHQGPLCGLTQFAAQPGRGFLHVLRRGELELRHPPGSGLPGSLRFDEPTLLFYPRPVHHMFHNPPQEGSDFTCAALDFDGGARNPVVRALPPLIALPLAHVAGLEQSLALLFAEAGQVRCGHRLLADRLFEVVLIQLLRWLIDHHQEAGIQAGLIAGLSDPRLARALVALHEAPGEPWDLPRMAARAGMSRSAFAATFRLVVGQPPADYLTDWRLTLAQAQLRLGRPVKSVALELGYANASALSRAFTARLGQSPRQWLEREEEGKEGETAGKLLPADAAAGLLPSPARGRGAGGEGGSV</sequence>
<dbReference type="Proteomes" id="UP000008210">
    <property type="component" value="Chromosome 1"/>
</dbReference>
<dbReference type="SMART" id="SM00342">
    <property type="entry name" value="HTH_ARAC"/>
    <property type="match status" value="1"/>
</dbReference>
<keyword evidence="7" id="KW-1185">Reference proteome</keyword>
<protein>
    <submittedName>
        <fullName evidence="6">Transcriptional regulator, AraC-family</fullName>
    </submittedName>
</protein>
<dbReference type="InterPro" id="IPR009057">
    <property type="entry name" value="Homeodomain-like_sf"/>
</dbReference>
<evidence type="ECO:0000256" key="4">
    <source>
        <dbReference type="SAM" id="MobiDB-lite"/>
    </source>
</evidence>
<keyword evidence="3" id="KW-0804">Transcription</keyword>
<feature type="domain" description="HTH araC/xylS-type" evidence="5">
    <location>
        <begin position="198"/>
        <end position="295"/>
    </location>
</feature>
<keyword evidence="1" id="KW-0805">Transcription regulation</keyword>
<evidence type="ECO:0000313" key="6">
    <source>
        <dbReference type="EMBL" id="CAJ93012.1"/>
    </source>
</evidence>
<feature type="compositionally biased region" description="Low complexity" evidence="4">
    <location>
        <begin position="305"/>
        <end position="324"/>
    </location>
</feature>
<dbReference type="AlphaFoldDB" id="Q0KAF9"/>
<evidence type="ECO:0000259" key="5">
    <source>
        <dbReference type="PROSITE" id="PS01124"/>
    </source>
</evidence>
<accession>Q0KAF9</accession>
<feature type="compositionally biased region" description="Basic and acidic residues" evidence="4">
    <location>
        <begin position="292"/>
        <end position="304"/>
    </location>
</feature>
<reference evidence="6 7" key="1">
    <citation type="journal article" date="2006" name="Nat. Biotechnol.">
        <title>Genome sequence of the bioplastic-producing 'Knallgas' bacterium Ralstonia eutropha H16.</title>
        <authorList>
            <person name="Pohlmann A."/>
            <person name="Fricke W.F."/>
            <person name="Reinecke F."/>
            <person name="Kusian B."/>
            <person name="Liesegang H."/>
            <person name="Cramm R."/>
            <person name="Eitinger T."/>
            <person name="Ewering C."/>
            <person name="Potter M."/>
            <person name="Schwartz E."/>
            <person name="Strittmatter A."/>
            <person name="Voss I."/>
            <person name="Gottschalk G."/>
            <person name="Steinbuechel A."/>
            <person name="Friedrich B."/>
            <person name="Bowien B."/>
        </authorList>
    </citation>
    <scope>NUCLEOTIDE SEQUENCE [LARGE SCALE GENOMIC DNA]</scope>
    <source>
        <strain evidence="7">ATCC 17699 / DSM 428 / KCTC 22496 / NCIMB 10442 / H16 / Stanier 337</strain>
    </source>
</reference>
<dbReference type="InterPro" id="IPR050204">
    <property type="entry name" value="AraC_XylS_family_regulators"/>
</dbReference>
<proteinExistence type="predicted"/>
<name>Q0KAF9_CUPNH</name>
<dbReference type="Pfam" id="PF12833">
    <property type="entry name" value="HTH_18"/>
    <property type="match status" value="1"/>
</dbReference>
<dbReference type="PANTHER" id="PTHR46796:SF13">
    <property type="entry name" value="HTH-TYPE TRANSCRIPTIONAL ACTIVATOR RHAS"/>
    <property type="match status" value="1"/>
</dbReference>
<dbReference type="EMBL" id="AM260479">
    <property type="protein sequence ID" value="CAJ93012.1"/>
    <property type="molecule type" value="Genomic_DNA"/>
</dbReference>
<dbReference type="InterPro" id="IPR018060">
    <property type="entry name" value="HTH_AraC"/>
</dbReference>